<evidence type="ECO:0000313" key="3">
    <source>
        <dbReference type="Proteomes" id="UP000005220"/>
    </source>
</evidence>
<dbReference type="OrthoDB" id="4035860at2759"/>
<dbReference type="HOGENOM" id="CLU_083988_0_0_1"/>
<dbReference type="Proteomes" id="UP000005220">
    <property type="component" value="Chromosome 1"/>
</dbReference>
<dbReference type="EMBL" id="HE650821">
    <property type="protein sequence ID" value="CCF55766.1"/>
    <property type="molecule type" value="Genomic_DNA"/>
</dbReference>
<protein>
    <submittedName>
        <fullName evidence="2">Uncharacterized protein</fullName>
    </submittedName>
</protein>
<sequence>MATDCEIPKDHRDIQTNKRSKINENRPNLRNPTSNTNNIHNNTKKNKLSHWMKKFIQPTKDINNINSNHKKTRQKPQANISYRHNETKTISSSLRPIVTKSSKNDLQSVESTKFLQWDNEPDRVTTKSSVIIQDNASIAPLISFCSSSVKSSTFSDIHSIQSTKPTVMSIRTLETNSSIMAIPPASILDRGRQNLINGSNNSICNTSMSATATSSKYMPLQRHNSSHTITSIMTIKS</sequence>
<proteinExistence type="predicted"/>
<evidence type="ECO:0000313" key="2">
    <source>
        <dbReference type="EMBL" id="CCF55766.1"/>
    </source>
</evidence>
<accession>H2AN16</accession>
<keyword evidence="3" id="KW-1185">Reference proteome</keyword>
<feature type="compositionally biased region" description="Low complexity" evidence="1">
    <location>
        <begin position="31"/>
        <end position="41"/>
    </location>
</feature>
<feature type="region of interest" description="Disordered" evidence="1">
    <location>
        <begin position="1"/>
        <end position="46"/>
    </location>
</feature>
<dbReference type="eggNOG" id="ENOG502SAAB">
    <property type="taxonomic scope" value="Eukaryota"/>
</dbReference>
<dbReference type="KEGG" id="kaf:KAFR_0A03310"/>
<evidence type="ECO:0000256" key="1">
    <source>
        <dbReference type="SAM" id="MobiDB-lite"/>
    </source>
</evidence>
<dbReference type="FunCoup" id="H2AN16">
    <property type="interactions" value="18"/>
</dbReference>
<dbReference type="InParanoid" id="H2AN16"/>
<feature type="compositionally biased region" description="Basic and acidic residues" evidence="1">
    <location>
        <begin position="1"/>
        <end position="24"/>
    </location>
</feature>
<organism evidence="2 3">
    <name type="scientific">Kazachstania africana (strain ATCC 22294 / BCRC 22015 / CBS 2517 / CECT 1963 / NBRC 1671 / NRRL Y-8276)</name>
    <name type="common">Yeast</name>
    <name type="synonym">Kluyveromyces africanus</name>
    <dbReference type="NCBI Taxonomy" id="1071382"/>
    <lineage>
        <taxon>Eukaryota</taxon>
        <taxon>Fungi</taxon>
        <taxon>Dikarya</taxon>
        <taxon>Ascomycota</taxon>
        <taxon>Saccharomycotina</taxon>
        <taxon>Saccharomycetes</taxon>
        <taxon>Saccharomycetales</taxon>
        <taxon>Saccharomycetaceae</taxon>
        <taxon>Kazachstania</taxon>
    </lineage>
</organism>
<dbReference type="GeneID" id="13882336"/>
<gene>
    <name evidence="2" type="primary">KAFR0A03310</name>
    <name evidence="2" type="ORF">KAFR_0A03310</name>
</gene>
<dbReference type="AlphaFoldDB" id="H2AN16"/>
<reference evidence="2 3" key="1">
    <citation type="journal article" date="2011" name="Proc. Natl. Acad. Sci. U.S.A.">
        <title>Evolutionary erosion of yeast sex chromosomes by mating-type switching accidents.</title>
        <authorList>
            <person name="Gordon J.L."/>
            <person name="Armisen D."/>
            <person name="Proux-Wera E."/>
            <person name="Oheigeartaigh S.S."/>
            <person name="Byrne K.P."/>
            <person name="Wolfe K.H."/>
        </authorList>
    </citation>
    <scope>NUCLEOTIDE SEQUENCE [LARGE SCALE GENOMIC DNA]</scope>
    <source>
        <strain evidence="3">ATCC 22294 / BCRC 22015 / CBS 2517 / CECT 1963 / NBRC 1671 / NRRL Y-8276</strain>
    </source>
</reference>
<dbReference type="RefSeq" id="XP_003954901.1">
    <property type="nucleotide sequence ID" value="XM_003954852.1"/>
</dbReference>
<name>H2AN16_KAZAF</name>